<keyword evidence="4" id="KW-0677">Repeat</keyword>
<gene>
    <name evidence="10" type="ORF">L484_011620</name>
</gene>
<evidence type="ECO:0000256" key="6">
    <source>
        <dbReference type="ARBA" id="ARBA00022777"/>
    </source>
</evidence>
<dbReference type="InterPro" id="IPR016024">
    <property type="entry name" value="ARM-type_fold"/>
</dbReference>
<reference evidence="11" key="1">
    <citation type="submission" date="2013-01" db="EMBL/GenBank/DDBJ databases">
        <title>Draft Genome Sequence of a Mulberry Tree, Morus notabilis C.K. Schneid.</title>
        <authorList>
            <person name="He N."/>
            <person name="Zhao S."/>
        </authorList>
    </citation>
    <scope>NUCLEOTIDE SEQUENCE</scope>
</reference>
<dbReference type="InterPro" id="IPR011989">
    <property type="entry name" value="ARM-like"/>
</dbReference>
<protein>
    <recommendedName>
        <fullName evidence="1">non-specific serine/threonine protein kinase</fullName>
        <ecNumber evidence="1">2.7.11.1</ecNumber>
    </recommendedName>
</protein>
<comment type="catalytic activity">
    <reaction evidence="8">
        <text>L-threonyl-[protein] + ATP = O-phospho-L-threonyl-[protein] + ADP + H(+)</text>
        <dbReference type="Rhea" id="RHEA:46608"/>
        <dbReference type="Rhea" id="RHEA-COMP:11060"/>
        <dbReference type="Rhea" id="RHEA-COMP:11605"/>
        <dbReference type="ChEBI" id="CHEBI:15378"/>
        <dbReference type="ChEBI" id="CHEBI:30013"/>
        <dbReference type="ChEBI" id="CHEBI:30616"/>
        <dbReference type="ChEBI" id="CHEBI:61977"/>
        <dbReference type="ChEBI" id="CHEBI:456216"/>
        <dbReference type="EC" id="2.7.11.1"/>
    </reaction>
</comment>
<keyword evidence="3" id="KW-0808">Transferase</keyword>
<dbReference type="SMART" id="SM00185">
    <property type="entry name" value="ARM"/>
    <property type="match status" value="3"/>
</dbReference>
<evidence type="ECO:0000313" key="10">
    <source>
        <dbReference type="EMBL" id="EXB79427.1"/>
    </source>
</evidence>
<evidence type="ECO:0000256" key="9">
    <source>
        <dbReference type="ARBA" id="ARBA00048679"/>
    </source>
</evidence>
<dbReference type="eggNOG" id="KOG0597">
    <property type="taxonomic scope" value="Eukaryota"/>
</dbReference>
<dbReference type="PANTHER" id="PTHR22983">
    <property type="entry name" value="PROTEIN KINASE RELATED"/>
    <property type="match status" value="1"/>
</dbReference>
<evidence type="ECO:0000256" key="1">
    <source>
        <dbReference type="ARBA" id="ARBA00012513"/>
    </source>
</evidence>
<proteinExistence type="predicted"/>
<dbReference type="Gene3D" id="1.25.10.10">
    <property type="entry name" value="Leucine-rich Repeat Variant"/>
    <property type="match status" value="1"/>
</dbReference>
<evidence type="ECO:0000256" key="7">
    <source>
        <dbReference type="ARBA" id="ARBA00022840"/>
    </source>
</evidence>
<evidence type="ECO:0000256" key="4">
    <source>
        <dbReference type="ARBA" id="ARBA00022737"/>
    </source>
</evidence>
<keyword evidence="5" id="KW-0547">Nucleotide-binding</keyword>
<dbReference type="Pfam" id="PF02985">
    <property type="entry name" value="HEAT"/>
    <property type="match status" value="1"/>
</dbReference>
<keyword evidence="6 10" id="KW-0418">Kinase</keyword>
<dbReference type="AlphaFoldDB" id="W9RAH3"/>
<keyword evidence="2" id="KW-0723">Serine/threonine-protein kinase</keyword>
<dbReference type="FunFam" id="1.25.10.10:FF:000223">
    <property type="entry name" value="Serine/threonine-protein kinase TIO"/>
    <property type="match status" value="1"/>
</dbReference>
<comment type="catalytic activity">
    <reaction evidence="9">
        <text>L-seryl-[protein] + ATP = O-phospho-L-seryl-[protein] + ADP + H(+)</text>
        <dbReference type="Rhea" id="RHEA:17989"/>
        <dbReference type="Rhea" id="RHEA-COMP:9863"/>
        <dbReference type="Rhea" id="RHEA-COMP:11604"/>
        <dbReference type="ChEBI" id="CHEBI:15378"/>
        <dbReference type="ChEBI" id="CHEBI:29999"/>
        <dbReference type="ChEBI" id="CHEBI:30616"/>
        <dbReference type="ChEBI" id="CHEBI:83421"/>
        <dbReference type="ChEBI" id="CHEBI:456216"/>
        <dbReference type="EC" id="2.7.11.1"/>
    </reaction>
</comment>
<keyword evidence="11" id="KW-1185">Reference proteome</keyword>
<dbReference type="STRING" id="981085.W9RAH3"/>
<accession>W9RAH3</accession>
<sequence>MESKDLGRPVAFLAKMINYRPLAVQLVSKGLLDPNRWRRLLDYSSPKEVTLDALMIISDLARMDKGFYEFINRASILEHLKEFLVHEDPNIRAKACNALGNMCRYSSYFYSTLARCQIIGLLIDRCSDPDKRTRKFACFAIGNAAYHNDTLYGELRRSIPQLGNLLLSAEEDKTKLNAAGALSNLIRNSNELCQDIVSKGALQALLKLVADCSAVALNPSKKDALNESPLKIALFSLVKMCSHTPCRQFLCSSELFPVIGRLQQSP</sequence>
<keyword evidence="7" id="KW-0067">ATP-binding</keyword>
<dbReference type="OrthoDB" id="266718at2759"/>
<dbReference type="PANTHER" id="PTHR22983:SF6">
    <property type="entry name" value="SERINE_THREONINE-PROTEIN KINASE 36"/>
    <property type="match status" value="1"/>
</dbReference>
<dbReference type="Proteomes" id="UP000030645">
    <property type="component" value="Unassembled WGS sequence"/>
</dbReference>
<dbReference type="GO" id="GO:0005524">
    <property type="term" value="F:ATP binding"/>
    <property type="evidence" value="ECO:0007669"/>
    <property type="project" value="UniProtKB-KW"/>
</dbReference>
<evidence type="ECO:0000256" key="2">
    <source>
        <dbReference type="ARBA" id="ARBA00022527"/>
    </source>
</evidence>
<dbReference type="EMBL" id="KE344787">
    <property type="protein sequence ID" value="EXB79427.1"/>
    <property type="molecule type" value="Genomic_DNA"/>
</dbReference>
<organism evidence="10 11">
    <name type="scientific">Morus notabilis</name>
    <dbReference type="NCBI Taxonomy" id="981085"/>
    <lineage>
        <taxon>Eukaryota</taxon>
        <taxon>Viridiplantae</taxon>
        <taxon>Streptophyta</taxon>
        <taxon>Embryophyta</taxon>
        <taxon>Tracheophyta</taxon>
        <taxon>Spermatophyta</taxon>
        <taxon>Magnoliopsida</taxon>
        <taxon>eudicotyledons</taxon>
        <taxon>Gunneridae</taxon>
        <taxon>Pentapetalae</taxon>
        <taxon>rosids</taxon>
        <taxon>fabids</taxon>
        <taxon>Rosales</taxon>
        <taxon>Moraceae</taxon>
        <taxon>Moreae</taxon>
        <taxon>Morus</taxon>
    </lineage>
</organism>
<dbReference type="GO" id="GO:0005737">
    <property type="term" value="C:cytoplasm"/>
    <property type="evidence" value="ECO:0007669"/>
    <property type="project" value="UniProtKB-ARBA"/>
</dbReference>
<evidence type="ECO:0000256" key="5">
    <source>
        <dbReference type="ARBA" id="ARBA00022741"/>
    </source>
</evidence>
<dbReference type="InterPro" id="IPR000225">
    <property type="entry name" value="Armadillo"/>
</dbReference>
<dbReference type="EC" id="2.7.11.1" evidence="1"/>
<dbReference type="SUPFAM" id="SSF48371">
    <property type="entry name" value="ARM repeat"/>
    <property type="match status" value="1"/>
</dbReference>
<evidence type="ECO:0000256" key="3">
    <source>
        <dbReference type="ARBA" id="ARBA00022679"/>
    </source>
</evidence>
<dbReference type="GO" id="GO:0004674">
    <property type="term" value="F:protein serine/threonine kinase activity"/>
    <property type="evidence" value="ECO:0007669"/>
    <property type="project" value="UniProtKB-KW"/>
</dbReference>
<dbReference type="KEGG" id="mnt:21394868"/>
<name>W9RAH3_9ROSA</name>
<evidence type="ECO:0000256" key="8">
    <source>
        <dbReference type="ARBA" id="ARBA00047899"/>
    </source>
</evidence>
<evidence type="ECO:0000313" key="11">
    <source>
        <dbReference type="Proteomes" id="UP000030645"/>
    </source>
</evidence>
<dbReference type="InterPro" id="IPR000357">
    <property type="entry name" value="HEAT"/>
</dbReference>